<reference evidence="9 10" key="1">
    <citation type="submission" date="2023-05" db="EMBL/GenBank/DDBJ databases">
        <title>A 100% complete, gapless, phased diploid assembly of the Scenedesmus obliquus UTEX 3031 genome.</title>
        <authorList>
            <person name="Biondi T.C."/>
            <person name="Hanschen E.R."/>
            <person name="Kwon T."/>
            <person name="Eng W."/>
            <person name="Kruse C.P.S."/>
            <person name="Koehler S.I."/>
            <person name="Kunde Y."/>
            <person name="Gleasner C.D."/>
            <person name="You Mak K.T."/>
            <person name="Polle J."/>
            <person name="Hovde B.T."/>
            <person name="Starkenburg S.R."/>
        </authorList>
    </citation>
    <scope>NUCLEOTIDE SEQUENCE [LARGE SCALE GENOMIC DNA]</scope>
    <source>
        <strain evidence="9 10">DOE0152z</strain>
    </source>
</reference>
<feature type="domain" description="PH" evidence="7">
    <location>
        <begin position="432"/>
        <end position="539"/>
    </location>
</feature>
<dbReference type="SUPFAM" id="SSF50729">
    <property type="entry name" value="PH domain-like"/>
    <property type="match status" value="1"/>
</dbReference>
<dbReference type="InterPro" id="IPR037278">
    <property type="entry name" value="ARFGAP/RecO"/>
</dbReference>
<evidence type="ECO:0000256" key="3">
    <source>
        <dbReference type="ARBA" id="ARBA00022833"/>
    </source>
</evidence>
<feature type="compositionally biased region" description="Low complexity" evidence="6">
    <location>
        <begin position="1033"/>
        <end position="1049"/>
    </location>
</feature>
<evidence type="ECO:0000313" key="9">
    <source>
        <dbReference type="EMBL" id="WIA13806.1"/>
    </source>
</evidence>
<dbReference type="Gene3D" id="1.25.40.20">
    <property type="entry name" value="Ankyrin repeat-containing domain"/>
    <property type="match status" value="1"/>
</dbReference>
<dbReference type="InterPro" id="IPR045258">
    <property type="entry name" value="ACAP1/2/3-like"/>
</dbReference>
<feature type="repeat" description="ANK" evidence="4">
    <location>
        <begin position="1086"/>
        <end position="1118"/>
    </location>
</feature>
<dbReference type="Pfam" id="PF12796">
    <property type="entry name" value="Ank_2"/>
    <property type="match status" value="1"/>
</dbReference>
<evidence type="ECO:0000256" key="2">
    <source>
        <dbReference type="ARBA" id="ARBA00022771"/>
    </source>
</evidence>
<feature type="compositionally biased region" description="Gly residues" evidence="6">
    <location>
        <begin position="832"/>
        <end position="847"/>
    </location>
</feature>
<keyword evidence="2 5" id="KW-0863">Zinc-finger</keyword>
<keyword evidence="4" id="KW-0040">ANK repeat</keyword>
<dbReference type="Pfam" id="PF00169">
    <property type="entry name" value="PH"/>
    <property type="match status" value="1"/>
</dbReference>
<keyword evidence="10" id="KW-1185">Reference proteome</keyword>
<protein>
    <submittedName>
        <fullName evidence="9">Uncharacterized protein</fullName>
    </submittedName>
</protein>
<dbReference type="Pfam" id="PF01412">
    <property type="entry name" value="ArfGap"/>
    <property type="match status" value="1"/>
</dbReference>
<name>A0ABY8TZZ7_TETOB</name>
<feature type="region of interest" description="Disordered" evidence="6">
    <location>
        <begin position="829"/>
        <end position="870"/>
    </location>
</feature>
<dbReference type="Pfam" id="PF16746">
    <property type="entry name" value="BAR_3"/>
    <property type="match status" value="1"/>
</dbReference>
<evidence type="ECO:0000256" key="5">
    <source>
        <dbReference type="PROSITE-ProRule" id="PRU00288"/>
    </source>
</evidence>
<evidence type="ECO:0000256" key="1">
    <source>
        <dbReference type="ARBA" id="ARBA00022723"/>
    </source>
</evidence>
<dbReference type="SUPFAM" id="SSF57863">
    <property type="entry name" value="ArfGap/RecO-like zinc finger"/>
    <property type="match status" value="1"/>
</dbReference>
<proteinExistence type="predicted"/>
<dbReference type="SUPFAM" id="SSF48403">
    <property type="entry name" value="Ankyrin repeat"/>
    <property type="match status" value="1"/>
</dbReference>
<dbReference type="PROSITE" id="PS50003">
    <property type="entry name" value="PH_DOMAIN"/>
    <property type="match status" value="1"/>
</dbReference>
<evidence type="ECO:0000256" key="6">
    <source>
        <dbReference type="SAM" id="MobiDB-lite"/>
    </source>
</evidence>
<feature type="region of interest" description="Disordered" evidence="6">
    <location>
        <begin position="599"/>
        <end position="681"/>
    </location>
</feature>
<organism evidence="9 10">
    <name type="scientific">Tetradesmus obliquus</name>
    <name type="common">Green alga</name>
    <name type="synonym">Acutodesmus obliquus</name>
    <dbReference type="NCBI Taxonomy" id="3088"/>
    <lineage>
        <taxon>Eukaryota</taxon>
        <taxon>Viridiplantae</taxon>
        <taxon>Chlorophyta</taxon>
        <taxon>core chlorophytes</taxon>
        <taxon>Chlorophyceae</taxon>
        <taxon>CS clade</taxon>
        <taxon>Sphaeropleales</taxon>
        <taxon>Scenedesmaceae</taxon>
        <taxon>Tetradesmus</taxon>
    </lineage>
</organism>
<dbReference type="PROSITE" id="PS50088">
    <property type="entry name" value="ANK_REPEAT"/>
    <property type="match status" value="2"/>
</dbReference>
<feature type="repeat" description="ANK" evidence="4">
    <location>
        <begin position="1053"/>
        <end position="1085"/>
    </location>
</feature>
<dbReference type="SMART" id="SM00105">
    <property type="entry name" value="ArfGap"/>
    <property type="match status" value="1"/>
</dbReference>
<gene>
    <name evidence="9" type="ORF">OEZ85_007353</name>
</gene>
<evidence type="ECO:0000259" key="7">
    <source>
        <dbReference type="PROSITE" id="PS50003"/>
    </source>
</evidence>
<dbReference type="InterPro" id="IPR038508">
    <property type="entry name" value="ArfGAP_dom_sf"/>
</dbReference>
<feature type="domain" description="Arf-GAP" evidence="8">
    <location>
        <begin position="737"/>
        <end position="821"/>
    </location>
</feature>
<feature type="compositionally biased region" description="Low complexity" evidence="6">
    <location>
        <begin position="694"/>
        <end position="738"/>
    </location>
</feature>
<feature type="compositionally biased region" description="Low complexity" evidence="6">
    <location>
        <begin position="615"/>
        <end position="661"/>
    </location>
</feature>
<dbReference type="Gene3D" id="1.10.220.150">
    <property type="entry name" value="Arf GTPase activating protein"/>
    <property type="match status" value="1"/>
</dbReference>
<feature type="compositionally biased region" description="Gly residues" evidence="6">
    <location>
        <begin position="857"/>
        <end position="868"/>
    </location>
</feature>
<dbReference type="InterPro" id="IPR027267">
    <property type="entry name" value="AH/BAR_dom_sf"/>
</dbReference>
<dbReference type="InterPro" id="IPR036770">
    <property type="entry name" value="Ankyrin_rpt-contain_sf"/>
</dbReference>
<feature type="region of interest" description="Disordered" evidence="6">
    <location>
        <begin position="1026"/>
        <end position="1051"/>
    </location>
</feature>
<dbReference type="InterPro" id="IPR004148">
    <property type="entry name" value="BAR_dom"/>
</dbReference>
<dbReference type="CDD" id="cd08204">
    <property type="entry name" value="ArfGap"/>
    <property type="match status" value="1"/>
</dbReference>
<dbReference type="PROSITE" id="PS50115">
    <property type="entry name" value="ARFGAP"/>
    <property type="match status" value="1"/>
</dbReference>
<accession>A0ABY8TZZ7</accession>
<dbReference type="PANTHER" id="PTHR23180">
    <property type="entry name" value="CENTAURIN/ARF"/>
    <property type="match status" value="1"/>
</dbReference>
<keyword evidence="3" id="KW-0862">Zinc</keyword>
<dbReference type="Gene3D" id="2.30.29.30">
    <property type="entry name" value="Pleckstrin-homology domain (PH domain)/Phosphotyrosine-binding domain (PTB)"/>
    <property type="match status" value="1"/>
</dbReference>
<dbReference type="PRINTS" id="PR00405">
    <property type="entry name" value="REVINTRACTNG"/>
</dbReference>
<feature type="region of interest" description="Disordered" evidence="6">
    <location>
        <begin position="694"/>
        <end position="739"/>
    </location>
</feature>
<dbReference type="InterPro" id="IPR001849">
    <property type="entry name" value="PH_domain"/>
</dbReference>
<evidence type="ECO:0000256" key="4">
    <source>
        <dbReference type="PROSITE-ProRule" id="PRU00023"/>
    </source>
</evidence>
<dbReference type="InterPro" id="IPR011993">
    <property type="entry name" value="PH-like_dom_sf"/>
</dbReference>
<evidence type="ECO:0000259" key="8">
    <source>
        <dbReference type="PROSITE" id="PS50115"/>
    </source>
</evidence>
<dbReference type="EMBL" id="CP126211">
    <property type="protein sequence ID" value="WIA13806.1"/>
    <property type="molecule type" value="Genomic_DNA"/>
</dbReference>
<feature type="compositionally biased region" description="Low complexity" evidence="6">
    <location>
        <begin position="671"/>
        <end position="681"/>
    </location>
</feature>
<dbReference type="InterPro" id="IPR001164">
    <property type="entry name" value="ArfGAP_dom"/>
</dbReference>
<evidence type="ECO:0000313" key="10">
    <source>
        <dbReference type="Proteomes" id="UP001244341"/>
    </source>
</evidence>
<dbReference type="InterPro" id="IPR002110">
    <property type="entry name" value="Ankyrin_rpt"/>
</dbReference>
<dbReference type="SUPFAM" id="SSF103657">
    <property type="entry name" value="BAR/IMD domain-like"/>
    <property type="match status" value="1"/>
</dbReference>
<dbReference type="SMART" id="SM00233">
    <property type="entry name" value="PH"/>
    <property type="match status" value="1"/>
</dbReference>
<keyword evidence="1" id="KW-0479">Metal-binding</keyword>
<dbReference type="SMART" id="SM00248">
    <property type="entry name" value="ANK"/>
    <property type="match status" value="2"/>
</dbReference>
<dbReference type="Gene3D" id="1.20.1270.60">
    <property type="entry name" value="Arfaptin homology (AH) domain/BAR domain"/>
    <property type="match status" value="1"/>
</dbReference>
<dbReference type="CDD" id="cd13250">
    <property type="entry name" value="PH_ACAP"/>
    <property type="match status" value="1"/>
</dbReference>
<dbReference type="PANTHER" id="PTHR23180:SF160">
    <property type="entry name" value="ADP-RIBOSYLATION FACTOR GTPASE-ACTIVATING PROTEIN EFFECTOR PROTEIN 1"/>
    <property type="match status" value="1"/>
</dbReference>
<dbReference type="Proteomes" id="UP001244341">
    <property type="component" value="Chromosome 4b"/>
</dbReference>
<sequence>MMATMGQQPVFVDLQDTPMFKQTVDDLQASAKKLKDRCLGLLSGAKKYRDALAAMTEAQQSFAASLAEFGGGSDEESLLLGSAVMTQFVKAFRELSYALGFIHDCVEKDMIEVLQQVWLDGHLATVREEVKKYEKRCSEHETARLKHLALKKVTRRDVLERSSSELAAARIAADEARFELARHMNEVEVTKRHAFLTMVVGVVYQHLACFRQGAMLLGRIEGPYSDAMAIVEHLQREGQGRQQALEDMARATREAAAAREAIIAREAAAAAAAASGEADATASVSCGGAAAGACGACTVDGSSTHGYAASPAAAASAGGAAPGLSPTAAGGAASPLGLGSSSSQSCGGLSSAGAAALGGGISPLSQGAGAAGSAGGAPCSMGSLGGLGASVAAAIAATPGGPVQLTSAAAGLVGDIDRLIRSTQSSGGQQVTVIKQGYLSKKTQAKGRHDWKRRFFVLDSTGMMYYYSHKSDNLMALPGRGARPKNTLPLLTSTVKMDAEDPAMRCCFRVVSPAGTYTLQAESEFERAEWIAALQGVIGVLLNGCMDLSALPRVPLRPTHSRHGSFHELPDVTCSSSGGGAAAAALAAVGAAAYQSSSQPGSPMSAAYSPLAQDGTPGSSRSSSQGGTTAAAAGPERFSLGPGSSPLAPSPLGTSSGSTDLPPRLPRGSNSSGSSQALYQLQQQQSGSILRSLEAATSSAGGAGQQQAAAGRDGRSSQQQQQVSQLSHAHSGISSSSGVLERLRQLPGNRFCADCGSPDPDWASLNLGILLCIECSGVHRQLGVHVSKVRSCTLDVKAWEQPVPEVFAALGNAFSNSVWEAAMPTGAAAAAAGGGSSSSGGGSGSGSGVAQSSSSGSGSGSGSGGGGSRAVARGDSWVWCDDDGEDEDDEKLVGQEMAAAAAAAAATGKHRRRRMPLEVPSLLTIEEAGAVPAACPKPGPGASTADKCRFITDKYVARKYVAAGAGAGREAAQQQLWDAVGAHDIRLALQALAAGADVNAVYKSRSAADLLHSTDTKDCQSPTAAAAGAGECSSPSEAAARSRSPASPSQLQGGVTLLHAAVAAGDGPMLEFLLQNGASWQLTDAQGRSPLHYAILHDCAECAKLLLKRSSDVAKAVDSLGRTAFDLAVAKGRVTDEGLFLLLSGSS</sequence>
<dbReference type="PROSITE" id="PS50297">
    <property type="entry name" value="ANK_REP_REGION"/>
    <property type="match status" value="2"/>
</dbReference>